<evidence type="ECO:0000313" key="3">
    <source>
        <dbReference type="Proteomes" id="UP001259659"/>
    </source>
</evidence>
<accession>A0ABU2F8S7</accession>
<reference evidence="2 3" key="1">
    <citation type="submission" date="2022-06" db="EMBL/GenBank/DDBJ databases">
        <title>Haloarcula sp. a new haloarchaeum isolate from saline soil.</title>
        <authorList>
            <person name="Strakova D."/>
            <person name="Galisteo C."/>
            <person name="Sanchez-Porro C."/>
            <person name="Ventosa A."/>
        </authorList>
    </citation>
    <scope>NUCLEOTIDE SEQUENCE [LARGE SCALE GENOMIC DNA]</scope>
    <source>
        <strain evidence="2 3">S1CR25-12</strain>
    </source>
</reference>
<dbReference type="PANTHER" id="PTHR34075:SF5">
    <property type="entry name" value="BLR3430 PROTEIN"/>
    <property type="match status" value="1"/>
</dbReference>
<proteinExistence type="predicted"/>
<keyword evidence="3" id="KW-1185">Reference proteome</keyword>
<protein>
    <submittedName>
        <fullName evidence="2">Nucleic acid-binding protein</fullName>
    </submittedName>
</protein>
<dbReference type="EMBL" id="JAMQON010000001">
    <property type="protein sequence ID" value="MDS0258649.1"/>
    <property type="molecule type" value="Genomic_DNA"/>
</dbReference>
<feature type="region of interest" description="Disordered" evidence="1">
    <location>
        <begin position="104"/>
        <end position="127"/>
    </location>
</feature>
<organism evidence="2 3">
    <name type="scientific">Haloarcula saliterrae</name>
    <dbReference type="NCBI Taxonomy" id="2950534"/>
    <lineage>
        <taxon>Archaea</taxon>
        <taxon>Methanobacteriati</taxon>
        <taxon>Methanobacteriota</taxon>
        <taxon>Stenosarchaea group</taxon>
        <taxon>Halobacteria</taxon>
        <taxon>Halobacteriales</taxon>
        <taxon>Haloarculaceae</taxon>
        <taxon>Haloarcula</taxon>
    </lineage>
</organism>
<dbReference type="SUPFAM" id="SSF50249">
    <property type="entry name" value="Nucleic acid-binding proteins"/>
    <property type="match status" value="1"/>
</dbReference>
<dbReference type="InterPro" id="IPR052513">
    <property type="entry name" value="Thioester_dehydratase-like"/>
</dbReference>
<evidence type="ECO:0000256" key="1">
    <source>
        <dbReference type="SAM" id="MobiDB-lite"/>
    </source>
</evidence>
<evidence type="ECO:0000313" key="2">
    <source>
        <dbReference type="EMBL" id="MDS0258649.1"/>
    </source>
</evidence>
<sequence>MTLEAGICPNGHVSYPTHPRCPECGEPQEETMDLSDERAEVVTWTTSTATPPGVREPNTMAIVEFDISHLDLEDTFVRALGQVTSDDVETGDVVEPVYVEELRDPDVGLKSGNPESQEWGGYRWDPV</sequence>
<dbReference type="RefSeq" id="WP_310918213.1">
    <property type="nucleotide sequence ID" value="NZ_JAMQON010000001.1"/>
</dbReference>
<gene>
    <name evidence="2" type="ORF">NDI56_04385</name>
</gene>
<dbReference type="PANTHER" id="PTHR34075">
    <property type="entry name" value="BLR3430 PROTEIN"/>
    <property type="match status" value="1"/>
</dbReference>
<dbReference type="InterPro" id="IPR012340">
    <property type="entry name" value="NA-bd_OB-fold"/>
</dbReference>
<dbReference type="Proteomes" id="UP001259659">
    <property type="component" value="Unassembled WGS sequence"/>
</dbReference>
<comment type="caution">
    <text evidence="2">The sequence shown here is derived from an EMBL/GenBank/DDBJ whole genome shotgun (WGS) entry which is preliminary data.</text>
</comment>
<name>A0ABU2F8S7_9EURY</name>